<name>A0A074W7Z9_9PEZI</name>
<proteinExistence type="predicted"/>
<dbReference type="RefSeq" id="XP_013423535.1">
    <property type="nucleotide sequence ID" value="XM_013568081.1"/>
</dbReference>
<keyword evidence="2" id="KW-0472">Membrane</keyword>
<dbReference type="EMBL" id="KL584722">
    <property type="protein sequence ID" value="KEQ69240.1"/>
    <property type="molecule type" value="Genomic_DNA"/>
</dbReference>
<evidence type="ECO:0000256" key="2">
    <source>
        <dbReference type="SAM" id="Phobius"/>
    </source>
</evidence>
<dbReference type="OrthoDB" id="3836570at2759"/>
<feature type="transmembrane region" description="Helical" evidence="2">
    <location>
        <begin position="69"/>
        <end position="90"/>
    </location>
</feature>
<keyword evidence="4" id="KW-1185">Reference proteome</keyword>
<feature type="transmembrane region" description="Helical" evidence="2">
    <location>
        <begin position="110"/>
        <end position="135"/>
    </location>
</feature>
<gene>
    <name evidence="3" type="ORF">M436DRAFT_76174</name>
</gene>
<dbReference type="HOGENOM" id="CLU_118181_0_0_1"/>
<feature type="transmembrane region" description="Helical" evidence="2">
    <location>
        <begin position="21"/>
        <end position="45"/>
    </location>
</feature>
<sequence>MTISATTNMDHNRKTAWSGKVLIPMWTIQILLILVTIIGYIWFLATYNRLDWAYYYSDTVNKIHGTNTFAFISGVIFLILWFIALFMIIFQIVRFHKKNLPAKTMLTMQIILSVFATIALIIEVMGLLFVVMGGVKNLLDFFGTIIATAFLYGTLIYTSVIFHRRKLAKKDSRNSYGMTDYDEEADQDKHQYKIGQPN</sequence>
<protein>
    <recommendedName>
        <fullName evidence="5">MARVEL domain-containing protein</fullName>
    </recommendedName>
</protein>
<keyword evidence="2" id="KW-1133">Transmembrane helix</keyword>
<feature type="transmembrane region" description="Helical" evidence="2">
    <location>
        <begin position="141"/>
        <end position="163"/>
    </location>
</feature>
<evidence type="ECO:0000313" key="4">
    <source>
        <dbReference type="Proteomes" id="UP000027730"/>
    </source>
</evidence>
<organism evidence="3 4">
    <name type="scientific">Aureobasidium namibiae CBS 147.97</name>
    <dbReference type="NCBI Taxonomy" id="1043004"/>
    <lineage>
        <taxon>Eukaryota</taxon>
        <taxon>Fungi</taxon>
        <taxon>Dikarya</taxon>
        <taxon>Ascomycota</taxon>
        <taxon>Pezizomycotina</taxon>
        <taxon>Dothideomycetes</taxon>
        <taxon>Dothideomycetidae</taxon>
        <taxon>Dothideales</taxon>
        <taxon>Saccotheciaceae</taxon>
        <taxon>Aureobasidium</taxon>
    </lineage>
</organism>
<evidence type="ECO:0000313" key="3">
    <source>
        <dbReference type="EMBL" id="KEQ69240.1"/>
    </source>
</evidence>
<evidence type="ECO:0008006" key="5">
    <source>
        <dbReference type="Google" id="ProtNLM"/>
    </source>
</evidence>
<accession>A0A074W7Z9</accession>
<keyword evidence="2" id="KW-0812">Transmembrane</keyword>
<dbReference type="AlphaFoldDB" id="A0A074W7Z9"/>
<evidence type="ECO:0000256" key="1">
    <source>
        <dbReference type="SAM" id="MobiDB-lite"/>
    </source>
</evidence>
<reference evidence="3 4" key="1">
    <citation type="journal article" date="2014" name="BMC Genomics">
        <title>Genome sequencing of four Aureobasidium pullulans varieties: biotechnological potential, stress tolerance, and description of new species.</title>
        <authorList>
            <person name="Gostin Ar C."/>
            <person name="Ohm R.A."/>
            <person name="Kogej T."/>
            <person name="Sonjak S."/>
            <person name="Turk M."/>
            <person name="Zajc J."/>
            <person name="Zalar P."/>
            <person name="Grube M."/>
            <person name="Sun H."/>
            <person name="Han J."/>
            <person name="Sharma A."/>
            <person name="Chiniquy J."/>
            <person name="Ngan C.Y."/>
            <person name="Lipzen A."/>
            <person name="Barry K."/>
            <person name="Grigoriev I.V."/>
            <person name="Gunde-Cimerman N."/>
        </authorList>
    </citation>
    <scope>NUCLEOTIDE SEQUENCE [LARGE SCALE GENOMIC DNA]</scope>
    <source>
        <strain evidence="3 4">CBS 147.97</strain>
    </source>
</reference>
<feature type="region of interest" description="Disordered" evidence="1">
    <location>
        <begin position="177"/>
        <end position="198"/>
    </location>
</feature>
<dbReference type="GeneID" id="25415789"/>
<dbReference type="Proteomes" id="UP000027730">
    <property type="component" value="Unassembled WGS sequence"/>
</dbReference>